<evidence type="ECO:0000313" key="3">
    <source>
        <dbReference type="Proteomes" id="UP000622552"/>
    </source>
</evidence>
<accession>A0A8J7GPC5</accession>
<dbReference type="Pfam" id="PF02645">
    <property type="entry name" value="DegV"/>
    <property type="match status" value="1"/>
</dbReference>
<dbReference type="RefSeq" id="WP_197007306.1">
    <property type="nucleotide sequence ID" value="NZ_BONS01000019.1"/>
</dbReference>
<comment type="caution">
    <text evidence="2">The sequence shown here is derived from an EMBL/GenBank/DDBJ whole genome shotgun (WGS) entry which is preliminary data.</text>
</comment>
<dbReference type="NCBIfam" id="TIGR00762">
    <property type="entry name" value="DegV"/>
    <property type="match status" value="1"/>
</dbReference>
<name>A0A8J7GPC5_9ACTN</name>
<protein>
    <submittedName>
        <fullName evidence="2">DegV family protein with EDD domain</fullName>
    </submittedName>
</protein>
<keyword evidence="3" id="KW-1185">Reference proteome</keyword>
<dbReference type="GO" id="GO:0008289">
    <property type="term" value="F:lipid binding"/>
    <property type="evidence" value="ECO:0007669"/>
    <property type="project" value="UniProtKB-KW"/>
</dbReference>
<evidence type="ECO:0000313" key="2">
    <source>
        <dbReference type="EMBL" id="MBG6140798.1"/>
    </source>
</evidence>
<gene>
    <name evidence="2" type="ORF">IW245_006992</name>
</gene>
<dbReference type="Gene3D" id="3.40.50.10170">
    <property type="match status" value="1"/>
</dbReference>
<dbReference type="AlphaFoldDB" id="A0A8J7GPC5"/>
<dbReference type="EMBL" id="JADOUF010000001">
    <property type="protein sequence ID" value="MBG6140798.1"/>
    <property type="molecule type" value="Genomic_DNA"/>
</dbReference>
<dbReference type="InterPro" id="IPR003797">
    <property type="entry name" value="DegV"/>
</dbReference>
<sequence length="285" mass="29343">MSRRRVAVVTDSTGCLPPALVTRHKVTVVPLYVLLSGTEGREGIDVTSADVAAALRARRYTASTSRPTPEEFAVEYRRLLDAGAPGVVSVHLSAKLSGTHESALLAAREFGDKVVVVDAGSTGMGLGFATLAAARAAASGAALDRVAAVAADTAAAASTYFYVDTLEFLRRGGRIGAASALLGTALAVKPILHVEGGEVVVQERVRTASRALARLIDLAVAVTDGPVDLAVHHLAAPDRAADVAEQLRERLGERLGDLYTTEVGAVVAAHVGPGLIGVVVSPRTS</sequence>
<keyword evidence="1" id="KW-0446">Lipid-binding</keyword>
<dbReference type="InterPro" id="IPR050270">
    <property type="entry name" value="DegV_domain_contain"/>
</dbReference>
<dbReference type="PANTHER" id="PTHR33434:SF2">
    <property type="entry name" value="FATTY ACID-BINDING PROTEIN TM_1468"/>
    <property type="match status" value="1"/>
</dbReference>
<dbReference type="PROSITE" id="PS51482">
    <property type="entry name" value="DEGV"/>
    <property type="match status" value="1"/>
</dbReference>
<evidence type="ECO:0000256" key="1">
    <source>
        <dbReference type="ARBA" id="ARBA00023121"/>
    </source>
</evidence>
<proteinExistence type="predicted"/>
<dbReference type="SUPFAM" id="SSF82549">
    <property type="entry name" value="DAK1/DegV-like"/>
    <property type="match status" value="1"/>
</dbReference>
<dbReference type="PANTHER" id="PTHR33434">
    <property type="entry name" value="DEGV DOMAIN-CONTAINING PROTEIN DR_1986-RELATED"/>
    <property type="match status" value="1"/>
</dbReference>
<dbReference type="InterPro" id="IPR043168">
    <property type="entry name" value="DegV_C"/>
</dbReference>
<organism evidence="2 3">
    <name type="scientific">Longispora fulva</name>
    <dbReference type="NCBI Taxonomy" id="619741"/>
    <lineage>
        <taxon>Bacteria</taxon>
        <taxon>Bacillati</taxon>
        <taxon>Actinomycetota</taxon>
        <taxon>Actinomycetes</taxon>
        <taxon>Micromonosporales</taxon>
        <taxon>Micromonosporaceae</taxon>
        <taxon>Longispora</taxon>
    </lineage>
</organism>
<dbReference type="Gene3D" id="3.30.1180.10">
    <property type="match status" value="1"/>
</dbReference>
<reference evidence="2" key="1">
    <citation type="submission" date="2020-11" db="EMBL/GenBank/DDBJ databases">
        <title>Sequencing the genomes of 1000 actinobacteria strains.</title>
        <authorList>
            <person name="Klenk H.-P."/>
        </authorList>
    </citation>
    <scope>NUCLEOTIDE SEQUENCE</scope>
    <source>
        <strain evidence="2">DSM 45356</strain>
    </source>
</reference>
<dbReference type="Proteomes" id="UP000622552">
    <property type="component" value="Unassembled WGS sequence"/>
</dbReference>